<evidence type="ECO:0000313" key="2">
    <source>
        <dbReference type="EMBL" id="KAK1276711.1"/>
    </source>
</evidence>
<comment type="caution">
    <text evidence="2">The sequence shown here is derived from an EMBL/GenBank/DDBJ whole genome shotgun (WGS) entry which is preliminary data.</text>
</comment>
<name>A0AAV9BKH1_ACOGR</name>
<sequence>MELFRSSDVCTWKQCLSSHQPIIESLSKPNLVSLDAFYRTHLPRTLHERDPEPFITRSELTQLMQWKLARGKWRPRLLGFVSALDETHVESASKKAFASLPDLAKAVTELTALKGVGPATASAVLAAYAPEVAPFMSDEAMMAALGNTKDYTLKNYLAFAEKLQSKAKELSIKDESFTPSDIEMALWSSVVGATSLASASPDTSKASQSRSTKRKRKL</sequence>
<feature type="compositionally biased region" description="Polar residues" evidence="1">
    <location>
        <begin position="195"/>
        <end position="210"/>
    </location>
</feature>
<evidence type="ECO:0000256" key="1">
    <source>
        <dbReference type="SAM" id="MobiDB-lite"/>
    </source>
</evidence>
<proteinExistence type="predicted"/>
<reference evidence="2" key="1">
    <citation type="journal article" date="2023" name="Nat. Commun.">
        <title>Diploid and tetraploid genomes of Acorus and the evolution of monocots.</title>
        <authorList>
            <person name="Ma L."/>
            <person name="Liu K.W."/>
            <person name="Li Z."/>
            <person name="Hsiao Y.Y."/>
            <person name="Qi Y."/>
            <person name="Fu T."/>
            <person name="Tang G.D."/>
            <person name="Zhang D."/>
            <person name="Sun W.H."/>
            <person name="Liu D.K."/>
            <person name="Li Y."/>
            <person name="Chen G.Z."/>
            <person name="Liu X.D."/>
            <person name="Liao X.Y."/>
            <person name="Jiang Y.T."/>
            <person name="Yu X."/>
            <person name="Hao Y."/>
            <person name="Huang J."/>
            <person name="Zhao X.W."/>
            <person name="Ke S."/>
            <person name="Chen Y.Y."/>
            <person name="Wu W.L."/>
            <person name="Hsu J.L."/>
            <person name="Lin Y.F."/>
            <person name="Huang M.D."/>
            <person name="Li C.Y."/>
            <person name="Huang L."/>
            <person name="Wang Z.W."/>
            <person name="Zhao X."/>
            <person name="Zhong W.Y."/>
            <person name="Peng D.H."/>
            <person name="Ahmad S."/>
            <person name="Lan S."/>
            <person name="Zhang J.S."/>
            <person name="Tsai W.C."/>
            <person name="Van de Peer Y."/>
            <person name="Liu Z.J."/>
        </authorList>
    </citation>
    <scope>NUCLEOTIDE SEQUENCE</scope>
    <source>
        <strain evidence="2">SCP</strain>
    </source>
</reference>
<keyword evidence="3" id="KW-1185">Reference proteome</keyword>
<reference evidence="2" key="2">
    <citation type="submission" date="2023-06" db="EMBL/GenBank/DDBJ databases">
        <authorList>
            <person name="Ma L."/>
            <person name="Liu K.-W."/>
            <person name="Li Z."/>
            <person name="Hsiao Y.-Y."/>
            <person name="Qi Y."/>
            <person name="Fu T."/>
            <person name="Tang G."/>
            <person name="Zhang D."/>
            <person name="Sun W.-H."/>
            <person name="Liu D.-K."/>
            <person name="Li Y."/>
            <person name="Chen G.-Z."/>
            <person name="Liu X.-D."/>
            <person name="Liao X.-Y."/>
            <person name="Jiang Y.-T."/>
            <person name="Yu X."/>
            <person name="Hao Y."/>
            <person name="Huang J."/>
            <person name="Zhao X.-W."/>
            <person name="Ke S."/>
            <person name="Chen Y.-Y."/>
            <person name="Wu W.-L."/>
            <person name="Hsu J.-L."/>
            <person name="Lin Y.-F."/>
            <person name="Huang M.-D."/>
            <person name="Li C.-Y."/>
            <person name="Huang L."/>
            <person name="Wang Z.-W."/>
            <person name="Zhao X."/>
            <person name="Zhong W.-Y."/>
            <person name="Peng D.-H."/>
            <person name="Ahmad S."/>
            <person name="Lan S."/>
            <person name="Zhang J.-S."/>
            <person name="Tsai W.-C."/>
            <person name="Van De Peer Y."/>
            <person name="Liu Z.-J."/>
        </authorList>
    </citation>
    <scope>NUCLEOTIDE SEQUENCE</scope>
    <source>
        <strain evidence="2">SCP</strain>
        <tissue evidence="2">Leaves</tissue>
    </source>
</reference>
<protein>
    <submittedName>
        <fullName evidence="2">Uncharacterized protein</fullName>
    </submittedName>
</protein>
<evidence type="ECO:0000313" key="3">
    <source>
        <dbReference type="Proteomes" id="UP001179952"/>
    </source>
</evidence>
<dbReference type="EMBL" id="JAUJYN010000003">
    <property type="protein sequence ID" value="KAK1276711.1"/>
    <property type="molecule type" value="Genomic_DNA"/>
</dbReference>
<organism evidence="2 3">
    <name type="scientific">Acorus gramineus</name>
    <name type="common">Dwarf sweet flag</name>
    <dbReference type="NCBI Taxonomy" id="55184"/>
    <lineage>
        <taxon>Eukaryota</taxon>
        <taxon>Viridiplantae</taxon>
        <taxon>Streptophyta</taxon>
        <taxon>Embryophyta</taxon>
        <taxon>Tracheophyta</taxon>
        <taxon>Spermatophyta</taxon>
        <taxon>Magnoliopsida</taxon>
        <taxon>Liliopsida</taxon>
        <taxon>Acoraceae</taxon>
        <taxon>Acorus</taxon>
    </lineage>
</organism>
<accession>A0AAV9BKH1</accession>
<gene>
    <name evidence="2" type="ORF">QJS04_geneDACA015986</name>
</gene>
<feature type="region of interest" description="Disordered" evidence="1">
    <location>
        <begin position="195"/>
        <end position="218"/>
    </location>
</feature>
<dbReference type="PANTHER" id="PTHR21521">
    <property type="entry name" value="AMUN, ISOFORM A"/>
    <property type="match status" value="1"/>
</dbReference>
<dbReference type="AlphaFoldDB" id="A0AAV9BKH1"/>
<dbReference type="Proteomes" id="UP001179952">
    <property type="component" value="Unassembled WGS sequence"/>
</dbReference>
<dbReference type="PANTHER" id="PTHR21521:SF0">
    <property type="entry name" value="AMUN, ISOFORM A"/>
    <property type="match status" value="1"/>
</dbReference>